<dbReference type="GO" id="GO:0019786">
    <property type="term" value="F:protein-phosphatidylethanolamide deconjugating activity"/>
    <property type="evidence" value="ECO:0007669"/>
    <property type="project" value="InterPro"/>
</dbReference>
<comment type="function">
    <text evidence="1">Required for selective autophagic degradation of the nucleus (nucleophagy) as well as for mitophagy which contributes to regulate mitochondrial quantity and quality by eliminating the mitochondria to a basal level to fulfill cellular energy requirements and preventing excess ROS production.</text>
</comment>
<evidence type="ECO:0000313" key="4">
    <source>
        <dbReference type="EMBL" id="KAJ7037171.1"/>
    </source>
</evidence>
<dbReference type="EMBL" id="JARJCM010000039">
    <property type="protein sequence ID" value="KAJ7037171.1"/>
    <property type="molecule type" value="Genomic_DNA"/>
</dbReference>
<dbReference type="AlphaFoldDB" id="A0AAD6T024"/>
<dbReference type="InterPro" id="IPR038765">
    <property type="entry name" value="Papain-like_cys_pep_sf"/>
</dbReference>
<feature type="domain" description="Peptidase C54 catalytic" evidence="3">
    <location>
        <begin position="102"/>
        <end position="128"/>
    </location>
</feature>
<proteinExistence type="inferred from homology"/>
<dbReference type="GO" id="GO:0008234">
    <property type="term" value="F:cysteine-type peptidase activity"/>
    <property type="evidence" value="ECO:0007669"/>
    <property type="project" value="InterPro"/>
</dbReference>
<comment type="caution">
    <text evidence="4">The sequence shown here is derived from an EMBL/GenBank/DDBJ whole genome shotgun (WGS) entry which is preliminary data.</text>
</comment>
<accession>A0AAD6T024</accession>
<feature type="region of interest" description="Disordered" evidence="2">
    <location>
        <begin position="1"/>
        <end position="37"/>
    </location>
</feature>
<dbReference type="GO" id="GO:0006508">
    <property type="term" value="P:proteolysis"/>
    <property type="evidence" value="ECO:0007669"/>
    <property type="project" value="UniProtKB-KW"/>
</dbReference>
<feature type="compositionally biased region" description="Low complexity" evidence="2">
    <location>
        <begin position="1"/>
        <end position="24"/>
    </location>
</feature>
<organism evidence="4 5">
    <name type="scientific">Mycena alexandri</name>
    <dbReference type="NCBI Taxonomy" id="1745969"/>
    <lineage>
        <taxon>Eukaryota</taxon>
        <taxon>Fungi</taxon>
        <taxon>Dikarya</taxon>
        <taxon>Basidiomycota</taxon>
        <taxon>Agaricomycotina</taxon>
        <taxon>Agaricomycetes</taxon>
        <taxon>Agaricomycetidae</taxon>
        <taxon>Agaricales</taxon>
        <taxon>Marasmiineae</taxon>
        <taxon>Mycenaceae</taxon>
        <taxon>Mycena</taxon>
    </lineage>
</organism>
<dbReference type="GO" id="GO:0005737">
    <property type="term" value="C:cytoplasm"/>
    <property type="evidence" value="ECO:0007669"/>
    <property type="project" value="UniProtKB-SubCell"/>
</dbReference>
<keyword evidence="1" id="KW-0539">Nucleus</keyword>
<name>A0AAD6T024_9AGAR</name>
<dbReference type="EC" id="3.4.22.-" evidence="1"/>
<keyword evidence="1" id="KW-0645">Protease</keyword>
<dbReference type="Proteomes" id="UP001218188">
    <property type="component" value="Unassembled WGS sequence"/>
</dbReference>
<dbReference type="GO" id="GO:0005634">
    <property type="term" value="C:nucleus"/>
    <property type="evidence" value="ECO:0007669"/>
    <property type="project" value="UniProtKB-SubCell"/>
</dbReference>
<gene>
    <name evidence="4" type="ORF">C8F04DRAFT_1257398</name>
</gene>
<dbReference type="InterPro" id="IPR046792">
    <property type="entry name" value="Peptidase_C54_cat"/>
</dbReference>
<evidence type="ECO:0000256" key="2">
    <source>
        <dbReference type="SAM" id="MobiDB-lite"/>
    </source>
</evidence>
<keyword evidence="1" id="KW-0963">Cytoplasm</keyword>
<comment type="subcellular location">
    <subcellularLocation>
        <location evidence="1">Nucleus</location>
    </subcellularLocation>
    <subcellularLocation>
        <location evidence="1">Cytoplasm</location>
    </subcellularLocation>
</comment>
<sequence length="167" mass="17837">MSAPSSKSRSTTRSSSSAQAGVSSLPPTPLPLQMQSPPGIVLRHDPITTARALSLVLTLDSPHRLARFARRFGVGLILIVSVVEFANKKSFSIPLPNALSSTKGWTSDMGWGCMLRTGHSLLASALGRLGEADVLASHREESLYFLLWRPRISALPFPSSTPSEASA</sequence>
<dbReference type="Pfam" id="PF03416">
    <property type="entry name" value="Peptidase_C54"/>
    <property type="match status" value="1"/>
</dbReference>
<comment type="similarity">
    <text evidence="1">Belongs to the peptidase C54 family.</text>
</comment>
<evidence type="ECO:0000259" key="3">
    <source>
        <dbReference type="Pfam" id="PF03416"/>
    </source>
</evidence>
<keyword evidence="1" id="KW-0378">Hydrolase</keyword>
<evidence type="ECO:0000256" key="1">
    <source>
        <dbReference type="RuleBase" id="RU363115"/>
    </source>
</evidence>
<reference evidence="4" key="1">
    <citation type="submission" date="2023-03" db="EMBL/GenBank/DDBJ databases">
        <title>Massive genome expansion in bonnet fungi (Mycena s.s.) driven by repeated elements and novel gene families across ecological guilds.</title>
        <authorList>
            <consortium name="Lawrence Berkeley National Laboratory"/>
            <person name="Harder C.B."/>
            <person name="Miyauchi S."/>
            <person name="Viragh M."/>
            <person name="Kuo A."/>
            <person name="Thoen E."/>
            <person name="Andreopoulos B."/>
            <person name="Lu D."/>
            <person name="Skrede I."/>
            <person name="Drula E."/>
            <person name="Henrissat B."/>
            <person name="Morin E."/>
            <person name="Kohler A."/>
            <person name="Barry K."/>
            <person name="LaButti K."/>
            <person name="Morin E."/>
            <person name="Salamov A."/>
            <person name="Lipzen A."/>
            <person name="Mereny Z."/>
            <person name="Hegedus B."/>
            <person name="Baldrian P."/>
            <person name="Stursova M."/>
            <person name="Weitz H."/>
            <person name="Taylor A."/>
            <person name="Grigoriev I.V."/>
            <person name="Nagy L.G."/>
            <person name="Martin F."/>
            <person name="Kauserud H."/>
        </authorList>
    </citation>
    <scope>NUCLEOTIDE SEQUENCE</scope>
    <source>
        <strain evidence="4">CBHHK200</strain>
    </source>
</reference>
<keyword evidence="5" id="KW-1185">Reference proteome</keyword>
<protein>
    <recommendedName>
        <fullName evidence="1">Cysteine protease</fullName>
        <ecNumber evidence="1">3.4.22.-</ecNumber>
    </recommendedName>
</protein>
<dbReference type="SUPFAM" id="SSF54001">
    <property type="entry name" value="Cysteine proteinases"/>
    <property type="match status" value="1"/>
</dbReference>
<evidence type="ECO:0000313" key="5">
    <source>
        <dbReference type="Proteomes" id="UP001218188"/>
    </source>
</evidence>